<accession>A0A8J7KWZ1</accession>
<evidence type="ECO:0000313" key="3">
    <source>
        <dbReference type="Proteomes" id="UP000599391"/>
    </source>
</evidence>
<gene>
    <name evidence="2" type="ORF">I8751_04725</name>
</gene>
<comment type="caution">
    <text evidence="2">The sequence shown here is derived from an EMBL/GenBank/DDBJ whole genome shotgun (WGS) entry which is preliminary data.</text>
</comment>
<evidence type="ECO:0000313" key="2">
    <source>
        <dbReference type="EMBL" id="MBH8551690.1"/>
    </source>
</evidence>
<evidence type="ECO:0000256" key="1">
    <source>
        <dbReference type="SAM" id="SignalP"/>
    </source>
</evidence>
<protein>
    <submittedName>
        <fullName evidence="2">PEP-CTERM sorting domain-containing protein</fullName>
    </submittedName>
</protein>
<sequence>MNQLSSLSQKTTKVCFAIVAGIASTVVFSSPIHAATLGQNLIVNGDAEQGEGDPIGNAVGDDIPFIPIWNTTGDFSVLQYGATGFEFTNAFGNVVLVRGLPDADSPGPSDRGNKLFYGGGERASSSASQLIDLTSLSSIIDASRGAFNLSGWLGGYTDDEDNAKLEITFLNQANQPLGIANIASPTAAERNNITGLSLQSVDGFVPVGTRQVNVLLNMNHVRGRVNDAYADNLTLVITKVPEPSVSGLFLVGASCIMAWQWSKKHRVLQ</sequence>
<dbReference type="EMBL" id="JAECZB010000006">
    <property type="protein sequence ID" value="MBH8551690.1"/>
    <property type="molecule type" value="Genomic_DNA"/>
</dbReference>
<keyword evidence="3" id="KW-1185">Reference proteome</keyword>
<dbReference type="AlphaFoldDB" id="A0A8J7KWZ1"/>
<keyword evidence="1" id="KW-0732">Signal</keyword>
<reference evidence="2 3" key="1">
    <citation type="journal article" date="2021" name="Int. J. Syst. Evol. Microbiol.">
        <title>Amazonocrinis nigriterrae gen. nov., sp. nov., Atlanticothrix silvestris gen. nov., sp. nov. and Dendronalium phyllosphericum gen. nov., sp. nov., nostocacean cyanobacteria from Brazilian environments.</title>
        <authorList>
            <person name="Alvarenga D.O."/>
            <person name="Andreote A.P.D."/>
            <person name="Branco L.H.Z."/>
            <person name="Delbaje E."/>
            <person name="Cruz R.B."/>
            <person name="Varani A.M."/>
            <person name="Fiore M.F."/>
        </authorList>
    </citation>
    <scope>NUCLEOTIDE SEQUENCE [LARGE SCALE GENOMIC DNA]</scope>
    <source>
        <strain evidence="2 3">CENA357</strain>
    </source>
</reference>
<feature type="chain" id="PRO_5035239685" evidence="1">
    <location>
        <begin position="35"/>
        <end position="269"/>
    </location>
</feature>
<name>A0A8J7KWZ1_9CYAN</name>
<organism evidence="2 3">
    <name type="scientific">Atlanticothrix silvestris CENA357</name>
    <dbReference type="NCBI Taxonomy" id="1725252"/>
    <lineage>
        <taxon>Bacteria</taxon>
        <taxon>Bacillati</taxon>
        <taxon>Cyanobacteriota</taxon>
        <taxon>Cyanophyceae</taxon>
        <taxon>Nostocales</taxon>
        <taxon>Nodulariaceae</taxon>
        <taxon>Atlanticothrix</taxon>
        <taxon>Atlanticothrix silvestris</taxon>
    </lineage>
</organism>
<dbReference type="Proteomes" id="UP000599391">
    <property type="component" value="Unassembled WGS sequence"/>
</dbReference>
<dbReference type="RefSeq" id="WP_214438011.1">
    <property type="nucleotide sequence ID" value="NZ_JAECZB010000006.1"/>
</dbReference>
<feature type="signal peptide" evidence="1">
    <location>
        <begin position="1"/>
        <end position="34"/>
    </location>
</feature>
<proteinExistence type="predicted"/>